<gene>
    <name evidence="14" type="ORF">DEW08_06415</name>
</gene>
<proteinExistence type="predicted"/>
<comment type="cofactor">
    <cofactor evidence="1">
        <name>Zn(2+)</name>
        <dbReference type="ChEBI" id="CHEBI:29105"/>
    </cofactor>
</comment>
<evidence type="ECO:0000313" key="15">
    <source>
        <dbReference type="Proteomes" id="UP000245629"/>
    </source>
</evidence>
<keyword evidence="10 12" id="KW-0472">Membrane</keyword>
<name>A0A2S2CN38_9PROT</name>
<evidence type="ECO:0000256" key="5">
    <source>
        <dbReference type="ARBA" id="ARBA00022723"/>
    </source>
</evidence>
<keyword evidence="3" id="KW-0645">Protease</keyword>
<protein>
    <recommendedName>
        <fullName evidence="13">Peptidase M48 domain-containing protein</fullName>
    </recommendedName>
</protein>
<dbReference type="Pfam" id="PF01435">
    <property type="entry name" value="Peptidase_M48"/>
    <property type="match status" value="1"/>
</dbReference>
<reference evidence="15" key="1">
    <citation type="submission" date="2018-05" db="EMBL/GenBank/DDBJ databases">
        <title>Azospirillum thermophila sp. nov., a novel isolated from hot spring.</title>
        <authorList>
            <person name="Zhao Z."/>
        </authorList>
    </citation>
    <scope>NUCLEOTIDE SEQUENCE [LARGE SCALE GENOMIC DNA]</scope>
    <source>
        <strain evidence="15">CFH 70021</strain>
    </source>
</reference>
<dbReference type="GO" id="GO:0006508">
    <property type="term" value="P:proteolysis"/>
    <property type="evidence" value="ECO:0007669"/>
    <property type="project" value="UniProtKB-KW"/>
</dbReference>
<dbReference type="InterPro" id="IPR050083">
    <property type="entry name" value="HtpX_protease"/>
</dbReference>
<evidence type="ECO:0000256" key="10">
    <source>
        <dbReference type="ARBA" id="ARBA00023136"/>
    </source>
</evidence>
<evidence type="ECO:0000259" key="13">
    <source>
        <dbReference type="Pfam" id="PF01435"/>
    </source>
</evidence>
<evidence type="ECO:0000256" key="1">
    <source>
        <dbReference type="ARBA" id="ARBA00001947"/>
    </source>
</evidence>
<dbReference type="AlphaFoldDB" id="A0A2S2CN38"/>
<evidence type="ECO:0000256" key="12">
    <source>
        <dbReference type="SAM" id="Phobius"/>
    </source>
</evidence>
<feature type="domain" description="Peptidase M48" evidence="13">
    <location>
        <begin position="130"/>
        <end position="429"/>
    </location>
</feature>
<evidence type="ECO:0000256" key="7">
    <source>
        <dbReference type="ARBA" id="ARBA00022833"/>
    </source>
</evidence>
<dbReference type="KEGG" id="azz:DEW08_06415"/>
<keyword evidence="5" id="KW-0479">Metal-binding</keyword>
<dbReference type="PANTHER" id="PTHR43221:SF2">
    <property type="entry name" value="PROTEASE HTPX HOMOLOG"/>
    <property type="match status" value="1"/>
</dbReference>
<dbReference type="GO" id="GO:0004222">
    <property type="term" value="F:metalloendopeptidase activity"/>
    <property type="evidence" value="ECO:0007669"/>
    <property type="project" value="InterPro"/>
</dbReference>
<dbReference type="PROSITE" id="PS51257">
    <property type="entry name" value="PROKAR_LIPOPROTEIN"/>
    <property type="match status" value="1"/>
</dbReference>
<evidence type="ECO:0000256" key="4">
    <source>
        <dbReference type="ARBA" id="ARBA00022692"/>
    </source>
</evidence>
<feature type="transmembrane region" description="Helical" evidence="12">
    <location>
        <begin position="76"/>
        <end position="94"/>
    </location>
</feature>
<keyword evidence="6" id="KW-0378">Hydrolase</keyword>
<dbReference type="PANTHER" id="PTHR43221">
    <property type="entry name" value="PROTEASE HTPX"/>
    <property type="match status" value="1"/>
</dbReference>
<keyword evidence="4 12" id="KW-0812">Transmembrane</keyword>
<keyword evidence="15" id="KW-1185">Reference proteome</keyword>
<keyword evidence="8 12" id="KW-1133">Transmembrane helix</keyword>
<evidence type="ECO:0000256" key="8">
    <source>
        <dbReference type="ARBA" id="ARBA00022989"/>
    </source>
</evidence>
<keyword evidence="2" id="KW-1003">Cell membrane</keyword>
<evidence type="ECO:0000256" key="11">
    <source>
        <dbReference type="SAM" id="MobiDB-lite"/>
    </source>
</evidence>
<dbReference type="GO" id="GO:0046872">
    <property type="term" value="F:metal ion binding"/>
    <property type="evidence" value="ECO:0007669"/>
    <property type="project" value="UniProtKB-KW"/>
</dbReference>
<feature type="transmembrane region" description="Helical" evidence="12">
    <location>
        <begin position="279"/>
        <end position="299"/>
    </location>
</feature>
<evidence type="ECO:0000256" key="9">
    <source>
        <dbReference type="ARBA" id="ARBA00023049"/>
    </source>
</evidence>
<evidence type="ECO:0000256" key="3">
    <source>
        <dbReference type="ARBA" id="ARBA00022670"/>
    </source>
</evidence>
<evidence type="ECO:0000256" key="6">
    <source>
        <dbReference type="ARBA" id="ARBA00022801"/>
    </source>
</evidence>
<evidence type="ECO:0000313" key="14">
    <source>
        <dbReference type="EMBL" id="AWK85943.1"/>
    </source>
</evidence>
<accession>A0A2S2CN38</accession>
<evidence type="ECO:0000256" key="2">
    <source>
        <dbReference type="ARBA" id="ARBA00022475"/>
    </source>
</evidence>
<organism evidence="14 15">
    <name type="scientific">Azospirillum thermophilum</name>
    <dbReference type="NCBI Taxonomy" id="2202148"/>
    <lineage>
        <taxon>Bacteria</taxon>
        <taxon>Pseudomonadati</taxon>
        <taxon>Pseudomonadota</taxon>
        <taxon>Alphaproteobacteria</taxon>
        <taxon>Rhodospirillales</taxon>
        <taxon>Azospirillaceae</taxon>
        <taxon>Azospirillum</taxon>
    </lineage>
</organism>
<feature type="transmembrane region" description="Helical" evidence="12">
    <location>
        <begin position="42"/>
        <end position="64"/>
    </location>
</feature>
<keyword evidence="9" id="KW-0482">Metalloprotease</keyword>
<dbReference type="EMBL" id="CP029353">
    <property type="protein sequence ID" value="AWK85943.1"/>
    <property type="molecule type" value="Genomic_DNA"/>
</dbReference>
<keyword evidence="7" id="KW-0862">Zinc</keyword>
<feature type="region of interest" description="Disordered" evidence="11">
    <location>
        <begin position="1"/>
        <end position="21"/>
    </location>
</feature>
<dbReference type="InterPro" id="IPR001915">
    <property type="entry name" value="Peptidase_M48"/>
</dbReference>
<feature type="transmembrane region" description="Helical" evidence="12">
    <location>
        <begin position="224"/>
        <end position="249"/>
    </location>
</feature>
<sequence>MPQTIGKEAGGIRPHGATGGSGTSCREVLHALRVQASMPRTWPVLLFVVAAAGLASSLLAWLAVSAATDGQLGNPPPWLVATGTPAAVYVGVLWSRIDTGRRALETRFRAHGRPLDGSRNVAEDRMLREVAEQCRALGIARPPAVHACDPEVFDRGPFAHAGLVDGGRVGIPEPWLHGPTPRALRFVVGHELSHVLHRDGFIHEVVSAFIALFLRLPGTLCAAFVLLLIVVAVPVSAAAVALAAVMAAVVRDAGPLLAVLAAIPEIIVGIPSIPQVKGAATIAVGVACVGGGLVLYRLWVGRRQELKADETALRVAGAEAAHEGIDLIARLEGASGEGPVPLTREHYRGAVVGALTAVAALLLPRGGETHGARLTLAVAAWVGVHVGDVLWRSADALKRLPGAEVVRHGVWRLTRTHPTPAERKRHVERLLAARRYPGAHPSRESVR</sequence>
<dbReference type="Proteomes" id="UP000245629">
    <property type="component" value="Chromosome 2"/>
</dbReference>
<dbReference type="Gene3D" id="3.30.2010.10">
    <property type="entry name" value="Metalloproteases ('zincins'), catalytic domain"/>
    <property type="match status" value="1"/>
</dbReference>